<organism evidence="1 2">
    <name type="scientific">Dawidia soli</name>
    <dbReference type="NCBI Taxonomy" id="2782352"/>
    <lineage>
        <taxon>Bacteria</taxon>
        <taxon>Pseudomonadati</taxon>
        <taxon>Bacteroidota</taxon>
        <taxon>Cytophagia</taxon>
        <taxon>Cytophagales</taxon>
        <taxon>Chryseotaleaceae</taxon>
        <taxon>Dawidia</taxon>
    </lineage>
</organism>
<dbReference type="EMBL" id="JAHESC010000026">
    <property type="protein sequence ID" value="MBT1688412.1"/>
    <property type="molecule type" value="Genomic_DNA"/>
</dbReference>
<dbReference type="Proteomes" id="UP001319180">
    <property type="component" value="Unassembled WGS sequence"/>
</dbReference>
<evidence type="ECO:0000313" key="2">
    <source>
        <dbReference type="Proteomes" id="UP001319180"/>
    </source>
</evidence>
<protein>
    <submittedName>
        <fullName evidence="1">DUF4302 domain-containing protein</fullName>
    </submittedName>
</protein>
<name>A0AAP2DBH4_9BACT</name>
<dbReference type="RefSeq" id="WP_254091640.1">
    <property type="nucleotide sequence ID" value="NZ_JAHESC010000026.1"/>
</dbReference>
<evidence type="ECO:0000313" key="1">
    <source>
        <dbReference type="EMBL" id="MBT1688412.1"/>
    </source>
</evidence>
<keyword evidence="2" id="KW-1185">Reference proteome</keyword>
<sequence>MYLPIKKSLSLTWFCLVLLLAGCKDDDFNKFDKSADERVAEAKADLKNSLVSPTHGWKLLYTPQEGYGSFLVLLDFQEDNKVTIKTDLGVSDGKFYEQTIGYRIDSSLGLELIMENFSFFAYLFELDRATFGAEFEFNYVRKNDNGSLLFSSKSDVSDPTQLLFEEASEDDLDDPGVRVAEKLTTMTADLHKITTSLRMTYEDKDLIFYLSLQESYRLLTISSASRKSNTNTTQQLNFTTGYYLKNDSIIFHSPLAGTFVGIATSLKGIQVNGLENTELDLCDDPIPLHGYKGVTSAGDDVLLETSVADASGATFTKFDFLQGPPANVAYLGETAYEQVTTDINTPTHIQLYYNYSLGDGSTINALGFRIQNPDGSITFALWEFVPTLEGNNLKFDFAPEISELGDGPTSEENLAAVKKYIEYLTDGGNTYVFQYSDGVYEFSNPCTGWSALLIAPQ</sequence>
<dbReference type="InterPro" id="IPR025396">
    <property type="entry name" value="DUF4302"/>
</dbReference>
<gene>
    <name evidence="1" type="ORF">KK078_17710</name>
</gene>
<accession>A0AAP2DBH4</accession>
<dbReference type="PROSITE" id="PS51257">
    <property type="entry name" value="PROKAR_LIPOPROTEIN"/>
    <property type="match status" value="1"/>
</dbReference>
<reference evidence="1 2" key="1">
    <citation type="submission" date="2021-05" db="EMBL/GenBank/DDBJ databases">
        <title>A Polyphasic approach of four new species of the genus Ohtaekwangia: Ohtaekwangia histidinii sp. nov., Ohtaekwangia cretensis sp. nov., Ohtaekwangia indiensis sp. nov., Ohtaekwangia reichenbachii sp. nov. from diverse environment.</title>
        <authorList>
            <person name="Octaviana S."/>
        </authorList>
    </citation>
    <scope>NUCLEOTIDE SEQUENCE [LARGE SCALE GENOMIC DNA]</scope>
    <source>
        <strain evidence="1 2">PWU37</strain>
    </source>
</reference>
<comment type="caution">
    <text evidence="1">The sequence shown here is derived from an EMBL/GenBank/DDBJ whole genome shotgun (WGS) entry which is preliminary data.</text>
</comment>
<proteinExistence type="predicted"/>
<dbReference type="AlphaFoldDB" id="A0AAP2DBH4"/>
<dbReference type="Pfam" id="PF14135">
    <property type="entry name" value="DUF4302"/>
    <property type="match status" value="1"/>
</dbReference>